<reference evidence="1 2" key="1">
    <citation type="submission" date="2017-06" db="EMBL/GenBank/DDBJ databases">
        <authorList>
            <person name="Kim H.J."/>
            <person name="Triplett B.A."/>
        </authorList>
    </citation>
    <scope>NUCLEOTIDE SEQUENCE [LARGE SCALE GENOMIC DNA]</scope>
    <source>
        <strain evidence="1 2">DSM 44715</strain>
    </source>
</reference>
<dbReference type="AlphaFoldDB" id="A0A239DSV9"/>
<protein>
    <submittedName>
        <fullName evidence="1">Uncharacterized protein</fullName>
    </submittedName>
</protein>
<organism evidence="1 2">
    <name type="scientific">Actinomadura meyerae</name>
    <dbReference type="NCBI Taxonomy" id="240840"/>
    <lineage>
        <taxon>Bacteria</taxon>
        <taxon>Bacillati</taxon>
        <taxon>Actinomycetota</taxon>
        <taxon>Actinomycetes</taxon>
        <taxon>Streptosporangiales</taxon>
        <taxon>Thermomonosporaceae</taxon>
        <taxon>Actinomadura</taxon>
    </lineage>
</organism>
<dbReference type="Proteomes" id="UP000198318">
    <property type="component" value="Unassembled WGS sequence"/>
</dbReference>
<accession>A0A239DSV9</accession>
<keyword evidence="2" id="KW-1185">Reference proteome</keyword>
<dbReference type="RefSeq" id="WP_179271385.1">
    <property type="nucleotide sequence ID" value="NZ_FZOR01000003.1"/>
</dbReference>
<gene>
    <name evidence="1" type="ORF">SAMN05443665_100340</name>
</gene>
<evidence type="ECO:0000313" key="1">
    <source>
        <dbReference type="EMBL" id="SNS35289.1"/>
    </source>
</evidence>
<sequence>MTPDDTGTAAPSKTRIEYLEELGGELTKRGLRVRLTLPRGQSPSLHVLNPDAAALTENIMAEQGADGWWYWWSWSERIAAADDVATAADRVAAVLAAR</sequence>
<name>A0A239DSV9_9ACTN</name>
<evidence type="ECO:0000313" key="2">
    <source>
        <dbReference type="Proteomes" id="UP000198318"/>
    </source>
</evidence>
<proteinExistence type="predicted"/>
<dbReference type="EMBL" id="FZOR01000003">
    <property type="protein sequence ID" value="SNS35289.1"/>
    <property type="molecule type" value="Genomic_DNA"/>
</dbReference>